<evidence type="ECO:0000256" key="4">
    <source>
        <dbReference type="ARBA" id="ARBA00004406"/>
    </source>
</evidence>
<protein>
    <submittedName>
        <fullName evidence="14">Uncharacterized protein</fullName>
    </submittedName>
</protein>
<dbReference type="InterPro" id="IPR036396">
    <property type="entry name" value="Cyt_P450_sf"/>
</dbReference>
<comment type="similarity">
    <text evidence="5">Belongs to the cytochrome P450 family.</text>
</comment>
<evidence type="ECO:0000256" key="5">
    <source>
        <dbReference type="ARBA" id="ARBA00010617"/>
    </source>
</evidence>
<name>A0A1B0DPF8_PHLPP</name>
<dbReference type="Pfam" id="PF00067">
    <property type="entry name" value="p450"/>
    <property type="match status" value="1"/>
</dbReference>
<reference evidence="14" key="1">
    <citation type="submission" date="2022-08" db="UniProtKB">
        <authorList>
            <consortium name="EnsemblMetazoa"/>
        </authorList>
    </citation>
    <scope>IDENTIFICATION</scope>
    <source>
        <strain evidence="14">Israel</strain>
    </source>
</reference>
<comment type="subcellular location">
    <subcellularLocation>
        <location evidence="4">Endoplasmic reticulum membrane</location>
        <topology evidence="4">Peripheral membrane protein</topology>
    </subcellularLocation>
    <subcellularLocation>
        <location evidence="3">Microsome membrane</location>
        <topology evidence="3">Peripheral membrane protein</topology>
    </subcellularLocation>
</comment>
<dbReference type="Proteomes" id="UP000092462">
    <property type="component" value="Unassembled WGS sequence"/>
</dbReference>
<dbReference type="EnsemblMetazoa" id="PPAI010394-RA">
    <property type="protein sequence ID" value="PPAI010394-PA"/>
    <property type="gene ID" value="PPAI010394"/>
</dbReference>
<keyword evidence="8" id="KW-0256">Endoplasmic reticulum</keyword>
<keyword evidence="15" id="KW-1185">Reference proteome</keyword>
<dbReference type="VEuPathDB" id="VectorBase:PPAI010394"/>
<evidence type="ECO:0000256" key="12">
    <source>
        <dbReference type="ARBA" id="ARBA00023033"/>
    </source>
</evidence>
<keyword evidence="12" id="KW-0503">Monooxygenase</keyword>
<keyword evidence="11" id="KW-0408">Iron</keyword>
<dbReference type="Gene3D" id="1.10.630.10">
    <property type="entry name" value="Cytochrome P450"/>
    <property type="match status" value="1"/>
</dbReference>
<keyword evidence="6" id="KW-0349">Heme</keyword>
<evidence type="ECO:0000256" key="8">
    <source>
        <dbReference type="ARBA" id="ARBA00022824"/>
    </source>
</evidence>
<dbReference type="SUPFAM" id="SSF48264">
    <property type="entry name" value="Cytochrome P450"/>
    <property type="match status" value="1"/>
</dbReference>
<dbReference type="PANTHER" id="PTHR24300">
    <property type="entry name" value="CYTOCHROME P450 508A4-RELATED"/>
    <property type="match status" value="1"/>
</dbReference>
<dbReference type="InterPro" id="IPR002401">
    <property type="entry name" value="Cyt_P450_E_grp-I"/>
</dbReference>
<dbReference type="PRINTS" id="PR00463">
    <property type="entry name" value="EP450I"/>
</dbReference>
<dbReference type="FunFam" id="1.10.630.10:FF:000238">
    <property type="entry name" value="Cytochrome P450 2A6"/>
    <property type="match status" value="1"/>
</dbReference>
<dbReference type="GO" id="GO:0008395">
    <property type="term" value="F:steroid hydroxylase activity"/>
    <property type="evidence" value="ECO:0007669"/>
    <property type="project" value="TreeGrafter"/>
</dbReference>
<comment type="function">
    <text evidence="2">May be involved in the metabolism of insect hormones and in the breakdown of synthetic insecticides.</text>
</comment>
<keyword evidence="10" id="KW-0560">Oxidoreductase</keyword>
<keyword evidence="7" id="KW-0479">Metal-binding</keyword>
<evidence type="ECO:0000256" key="11">
    <source>
        <dbReference type="ARBA" id="ARBA00023004"/>
    </source>
</evidence>
<dbReference type="AlphaFoldDB" id="A0A1B0DPF8"/>
<dbReference type="GO" id="GO:0020037">
    <property type="term" value="F:heme binding"/>
    <property type="evidence" value="ECO:0007669"/>
    <property type="project" value="InterPro"/>
</dbReference>
<evidence type="ECO:0000256" key="1">
    <source>
        <dbReference type="ARBA" id="ARBA00001971"/>
    </source>
</evidence>
<dbReference type="PANTHER" id="PTHR24300:SF376">
    <property type="entry name" value="CYTOCHROME P450 15A1"/>
    <property type="match status" value="1"/>
</dbReference>
<dbReference type="VEuPathDB" id="VectorBase:PPAPM1_009268"/>
<dbReference type="GO" id="GO:0016712">
    <property type="term" value="F:oxidoreductase activity, acting on paired donors, with incorporation or reduction of molecular oxygen, reduced flavin or flavoprotein as one donor, and incorporation of one atom of oxygen"/>
    <property type="evidence" value="ECO:0007669"/>
    <property type="project" value="TreeGrafter"/>
</dbReference>
<dbReference type="GO" id="GO:0006082">
    <property type="term" value="P:organic acid metabolic process"/>
    <property type="evidence" value="ECO:0007669"/>
    <property type="project" value="TreeGrafter"/>
</dbReference>
<evidence type="ECO:0000256" key="10">
    <source>
        <dbReference type="ARBA" id="ARBA00023002"/>
    </source>
</evidence>
<organism evidence="14 15">
    <name type="scientific">Phlebotomus papatasi</name>
    <name type="common">Sandfly</name>
    <dbReference type="NCBI Taxonomy" id="29031"/>
    <lineage>
        <taxon>Eukaryota</taxon>
        <taxon>Metazoa</taxon>
        <taxon>Ecdysozoa</taxon>
        <taxon>Arthropoda</taxon>
        <taxon>Hexapoda</taxon>
        <taxon>Insecta</taxon>
        <taxon>Pterygota</taxon>
        <taxon>Neoptera</taxon>
        <taxon>Endopterygota</taxon>
        <taxon>Diptera</taxon>
        <taxon>Nematocera</taxon>
        <taxon>Psychodoidea</taxon>
        <taxon>Psychodidae</taxon>
        <taxon>Phlebotomus</taxon>
        <taxon>Phlebotomus</taxon>
    </lineage>
</organism>
<dbReference type="InterPro" id="IPR001128">
    <property type="entry name" value="Cyt_P450"/>
</dbReference>
<comment type="cofactor">
    <cofactor evidence="1">
        <name>heme</name>
        <dbReference type="ChEBI" id="CHEBI:30413"/>
    </cofactor>
</comment>
<evidence type="ECO:0000313" key="14">
    <source>
        <dbReference type="EnsemblMetazoa" id="PPAI010394-PA"/>
    </source>
</evidence>
<evidence type="ECO:0000256" key="3">
    <source>
        <dbReference type="ARBA" id="ARBA00004174"/>
    </source>
</evidence>
<evidence type="ECO:0000256" key="2">
    <source>
        <dbReference type="ARBA" id="ARBA00003690"/>
    </source>
</evidence>
<keyword evidence="13" id="KW-0472">Membrane</keyword>
<sequence>MIVFLFVACVVLFCCIDIQKPKEFPPGPKWLPIVGNFPQIFCLRKSLKYHHLIWKHLSEEFGSVVGLRLGRDRLIVVSGCEAIREFYNRTEFDGRPNGFFYRVRSFDQRLGLVFTDGEPWEIQRRFCMKTLKQLGFGKFSMVKRIEKEAEEMIEHFWLKNQRDGAIFMHNAFDICVLNVLWSLMAGKRFDLEDERLTRLMKLIHESFRIIDMSGGILNQFPGIRHILPNLSGYRPLIETLRPLWTFLRETIDEIKILKPDHEPKSLIDAYAREIKSTQNPNSTFTEDQLLFLCLDMFQAGSETTSNTLGFSLIYMLHYPEVAKRVKEELRIVVGLNFLPKLEHRSQLKYTEAVLCEIMRCVNVAPLAIVHRATETVKLLGFTVPKDTLALVSLYTTIN</sequence>
<dbReference type="GO" id="GO:0006805">
    <property type="term" value="P:xenobiotic metabolic process"/>
    <property type="evidence" value="ECO:0007669"/>
    <property type="project" value="TreeGrafter"/>
</dbReference>
<dbReference type="GO" id="GO:0005789">
    <property type="term" value="C:endoplasmic reticulum membrane"/>
    <property type="evidence" value="ECO:0007669"/>
    <property type="project" value="UniProtKB-SubCell"/>
</dbReference>
<accession>A0A1B0DPF8</accession>
<evidence type="ECO:0000313" key="15">
    <source>
        <dbReference type="Proteomes" id="UP000092462"/>
    </source>
</evidence>
<dbReference type="GO" id="GO:0005506">
    <property type="term" value="F:iron ion binding"/>
    <property type="evidence" value="ECO:0007669"/>
    <property type="project" value="InterPro"/>
</dbReference>
<keyword evidence="9" id="KW-0492">Microsome</keyword>
<evidence type="ECO:0000256" key="7">
    <source>
        <dbReference type="ARBA" id="ARBA00022723"/>
    </source>
</evidence>
<proteinExistence type="inferred from homology"/>
<dbReference type="EMBL" id="AJVK01008093">
    <property type="status" value="NOT_ANNOTATED_CDS"/>
    <property type="molecule type" value="Genomic_DNA"/>
</dbReference>
<dbReference type="InterPro" id="IPR050182">
    <property type="entry name" value="Cytochrome_P450_fam2"/>
</dbReference>
<evidence type="ECO:0000256" key="6">
    <source>
        <dbReference type="ARBA" id="ARBA00022617"/>
    </source>
</evidence>
<evidence type="ECO:0000256" key="9">
    <source>
        <dbReference type="ARBA" id="ARBA00022848"/>
    </source>
</evidence>
<evidence type="ECO:0000256" key="13">
    <source>
        <dbReference type="ARBA" id="ARBA00023136"/>
    </source>
</evidence>